<keyword evidence="2 8" id="KW-0732">Signal</keyword>
<dbReference type="Pfam" id="PF00059">
    <property type="entry name" value="Lectin_C"/>
    <property type="match status" value="2"/>
</dbReference>
<evidence type="ECO:0008006" key="13">
    <source>
        <dbReference type="Google" id="ProtNLM"/>
    </source>
</evidence>
<dbReference type="PROSITE" id="PS51175">
    <property type="entry name" value="CBM6"/>
    <property type="match status" value="1"/>
</dbReference>
<gene>
    <name evidence="11" type="ORF">CTEN210_04221</name>
</gene>
<dbReference type="InterPro" id="IPR016186">
    <property type="entry name" value="C-type_lectin-like/link_sf"/>
</dbReference>
<evidence type="ECO:0000259" key="10">
    <source>
        <dbReference type="PROSITE" id="PS51175"/>
    </source>
</evidence>
<evidence type="ECO:0000256" key="6">
    <source>
        <dbReference type="PROSITE-ProRule" id="PRU00803"/>
    </source>
</evidence>
<keyword evidence="1" id="KW-0479">Metal-binding</keyword>
<feature type="domain" description="C-type lectin" evidence="9">
    <location>
        <begin position="881"/>
        <end position="994"/>
    </location>
</feature>
<dbReference type="Gene3D" id="3.10.100.10">
    <property type="entry name" value="Mannose-Binding Protein A, subunit A"/>
    <property type="match status" value="2"/>
</dbReference>
<evidence type="ECO:0000256" key="3">
    <source>
        <dbReference type="ARBA" id="ARBA00022837"/>
    </source>
</evidence>
<evidence type="ECO:0000256" key="8">
    <source>
        <dbReference type="SAM" id="SignalP"/>
    </source>
</evidence>
<reference evidence="11 12" key="1">
    <citation type="journal article" date="2021" name="Sci. Rep.">
        <title>The genome of the diatom Chaetoceros tenuissimus carries an ancient integrated fragment of an extant virus.</title>
        <authorList>
            <person name="Hongo Y."/>
            <person name="Kimura K."/>
            <person name="Takaki Y."/>
            <person name="Yoshida Y."/>
            <person name="Baba S."/>
            <person name="Kobayashi G."/>
            <person name="Nagasaki K."/>
            <person name="Hano T."/>
            <person name="Tomaru Y."/>
        </authorList>
    </citation>
    <scope>NUCLEOTIDE SEQUENCE [LARGE SCALE GENOMIC DNA]</scope>
    <source>
        <strain evidence="11 12">NIES-3715</strain>
    </source>
</reference>
<dbReference type="Gene3D" id="2.60.120.260">
    <property type="entry name" value="Galactose-binding domain-like"/>
    <property type="match status" value="3"/>
</dbReference>
<evidence type="ECO:0000259" key="9">
    <source>
        <dbReference type="PROSITE" id="PS50041"/>
    </source>
</evidence>
<dbReference type="InterPro" id="IPR011043">
    <property type="entry name" value="Gal_Oxase/kelch_b-propeller"/>
</dbReference>
<dbReference type="InterPro" id="IPR001304">
    <property type="entry name" value="C-type_lectin-like"/>
</dbReference>
<dbReference type="EMBL" id="BLLK01000023">
    <property type="protein sequence ID" value="GFH47746.1"/>
    <property type="molecule type" value="Genomic_DNA"/>
</dbReference>
<keyword evidence="4" id="KW-1015">Disulfide bond</keyword>
<dbReference type="SUPFAM" id="SSF56436">
    <property type="entry name" value="C-type lectin-like"/>
    <property type="match status" value="2"/>
</dbReference>
<accession>A0AAD3H2C5</accession>
<evidence type="ECO:0000313" key="11">
    <source>
        <dbReference type="EMBL" id="GFH47746.1"/>
    </source>
</evidence>
<dbReference type="PROSITE" id="PS50041">
    <property type="entry name" value="C_TYPE_LECTIN_2"/>
    <property type="match status" value="2"/>
</dbReference>
<dbReference type="InterPro" id="IPR005084">
    <property type="entry name" value="CBM6"/>
</dbReference>
<evidence type="ECO:0000256" key="1">
    <source>
        <dbReference type="ARBA" id="ARBA00022723"/>
    </source>
</evidence>
<dbReference type="CDD" id="cd04084">
    <property type="entry name" value="CBM6_xylanase-like"/>
    <property type="match status" value="1"/>
</dbReference>
<name>A0AAD3H2C5_9STRA</name>
<dbReference type="InterPro" id="IPR016187">
    <property type="entry name" value="CTDL_fold"/>
</dbReference>
<dbReference type="PANTHER" id="PTHR36220:SF1">
    <property type="entry name" value="GAMMA TUBULIN COMPLEX COMPONENT C-TERMINAL DOMAIN-CONTAINING PROTEIN"/>
    <property type="match status" value="1"/>
</dbReference>
<feature type="region of interest" description="Disordered" evidence="7">
    <location>
        <begin position="456"/>
        <end position="640"/>
    </location>
</feature>
<keyword evidence="3" id="KW-0106">Calcium</keyword>
<dbReference type="Pfam" id="PF03422">
    <property type="entry name" value="CBM_6"/>
    <property type="match status" value="1"/>
</dbReference>
<feature type="signal peptide" evidence="8">
    <location>
        <begin position="1"/>
        <end position="23"/>
    </location>
</feature>
<dbReference type="InterPro" id="IPR006584">
    <property type="entry name" value="Cellulose-bd_IV"/>
</dbReference>
<dbReference type="Gene3D" id="2.130.10.30">
    <property type="entry name" value="Regulator of chromosome condensation 1/beta-lactamase-inhibitor protein II"/>
    <property type="match status" value="2"/>
</dbReference>
<evidence type="ECO:0000256" key="2">
    <source>
        <dbReference type="ARBA" id="ARBA00022729"/>
    </source>
</evidence>
<feature type="compositionally biased region" description="Low complexity" evidence="7">
    <location>
        <begin position="468"/>
        <end position="632"/>
    </location>
</feature>
<feature type="chain" id="PRO_5042078727" description="Staphylococcus aureus surface protein A" evidence="8">
    <location>
        <begin position="24"/>
        <end position="1875"/>
    </location>
</feature>
<evidence type="ECO:0000313" key="12">
    <source>
        <dbReference type="Proteomes" id="UP001054902"/>
    </source>
</evidence>
<feature type="repeat" description="RCC1" evidence="5">
    <location>
        <begin position="156"/>
        <end position="209"/>
    </location>
</feature>
<dbReference type="InterPro" id="IPR000408">
    <property type="entry name" value="Reg_chr_condens"/>
</dbReference>
<feature type="compositionally biased region" description="Polar residues" evidence="7">
    <location>
        <begin position="456"/>
        <end position="467"/>
    </location>
</feature>
<dbReference type="SUPFAM" id="SSF50965">
    <property type="entry name" value="Galactose oxidase, central domain"/>
    <property type="match status" value="2"/>
</dbReference>
<dbReference type="Gene3D" id="2.130.10.10">
    <property type="entry name" value="YVTN repeat-like/Quinoprotein amine dehydrogenase"/>
    <property type="match status" value="1"/>
</dbReference>
<organism evidence="11 12">
    <name type="scientific">Chaetoceros tenuissimus</name>
    <dbReference type="NCBI Taxonomy" id="426638"/>
    <lineage>
        <taxon>Eukaryota</taxon>
        <taxon>Sar</taxon>
        <taxon>Stramenopiles</taxon>
        <taxon>Ochrophyta</taxon>
        <taxon>Bacillariophyta</taxon>
        <taxon>Coscinodiscophyceae</taxon>
        <taxon>Chaetocerotophycidae</taxon>
        <taxon>Chaetocerotales</taxon>
        <taxon>Chaetocerotaceae</taxon>
        <taxon>Chaetoceros</taxon>
    </lineage>
</organism>
<dbReference type="SMART" id="SM00191">
    <property type="entry name" value="Int_alpha"/>
    <property type="match status" value="3"/>
</dbReference>
<dbReference type="SUPFAM" id="SSF50985">
    <property type="entry name" value="RCC1/BLIP-II"/>
    <property type="match status" value="1"/>
</dbReference>
<feature type="domain" description="C-type lectin" evidence="9">
    <location>
        <begin position="1195"/>
        <end position="1297"/>
    </location>
</feature>
<protein>
    <recommendedName>
        <fullName evidence="13">Staphylococcus aureus surface protein A</fullName>
    </recommendedName>
</protein>
<dbReference type="SMART" id="SM00034">
    <property type="entry name" value="CLECT"/>
    <property type="match status" value="2"/>
</dbReference>
<dbReference type="SUPFAM" id="SSF49785">
    <property type="entry name" value="Galactose-binding domain-like"/>
    <property type="match status" value="2"/>
</dbReference>
<dbReference type="Pfam" id="PF00415">
    <property type="entry name" value="RCC1"/>
    <property type="match status" value="1"/>
</dbReference>
<dbReference type="Pfam" id="PF22633">
    <property type="entry name" value="F5_F8_type_C_2"/>
    <property type="match status" value="1"/>
</dbReference>
<dbReference type="PROSITE" id="PS51470">
    <property type="entry name" value="FG_GAP"/>
    <property type="match status" value="1"/>
</dbReference>
<dbReference type="InterPro" id="IPR013519">
    <property type="entry name" value="Int_alpha_beta-p"/>
</dbReference>
<evidence type="ECO:0000256" key="5">
    <source>
        <dbReference type="PROSITE-ProRule" id="PRU00235"/>
    </source>
</evidence>
<dbReference type="GO" id="GO:0030246">
    <property type="term" value="F:carbohydrate binding"/>
    <property type="evidence" value="ECO:0007669"/>
    <property type="project" value="InterPro"/>
</dbReference>
<feature type="domain" description="CBM6" evidence="10">
    <location>
        <begin position="739"/>
        <end position="875"/>
    </location>
</feature>
<dbReference type="InterPro" id="IPR013517">
    <property type="entry name" value="FG-GAP"/>
</dbReference>
<evidence type="ECO:0000256" key="7">
    <source>
        <dbReference type="SAM" id="MobiDB-lite"/>
    </source>
</evidence>
<dbReference type="Pfam" id="PF13540">
    <property type="entry name" value="RCC1_2"/>
    <property type="match status" value="1"/>
</dbReference>
<dbReference type="InterPro" id="IPR015943">
    <property type="entry name" value="WD40/YVTN_repeat-like_dom_sf"/>
</dbReference>
<keyword evidence="12" id="KW-1185">Reference proteome</keyword>
<dbReference type="InterPro" id="IPR009091">
    <property type="entry name" value="RCC1/BLIP-II"/>
</dbReference>
<dbReference type="InterPro" id="IPR008979">
    <property type="entry name" value="Galactose-bd-like_sf"/>
</dbReference>
<comment type="caution">
    <text evidence="11">The sequence shown here is derived from an EMBL/GenBank/DDBJ whole genome shotgun (WGS) entry which is preliminary data.</text>
</comment>
<sequence>MKIYKNCFFLFLIIASTHDSATAVAEKDDTRTAAIAARSRRKTRNEKDIGLDGLSIQQHERKNNDDSTSYYYDDELEIRRDLNTDQVFQFSCTGHACLLAYDMVQCVGFNYYGQLGQSSSTTFGTPIQLNFPNTITAKPKKVVTGYDHTCTLFDDGHVWCNGSNGFQQLGIGVSGNSATPVQVKKGLDVLTNVIDIEAGAYHNCAIQNTGAMYCWGFDEQGQLGMNAIIDGMTDDKKATKMALSMISACVITGTEANQSKFATCVGKGFTSENVVSTTIDLVNDVLKLTAGSDHFCALLVGDTAKCWGANNAGQLGIGSNDFIPRHDTAVNVLVSPGTSVLSGITDINAGYLSTCLVANGSPMCFGNNRSYQLGIANGGANVLYPTVVSSAQITDKTLISIHVGEQTGHAIYNDDSIYSMGTNYGGALGDGSIVSFRNVVGDVSGATIPQMNFSSATIDQSSSPSNIPSLQPSSTPSLLPSSSPVTSPFSSPSLIPSDIPSIQDSSSPSSSVSVKPSINLSSGPSSYPSESPSMSSDKPSSSPSLLPSDMPSLQHSSSPSLLPSETPSLLHSSEPSDTPSLMHSSSPSDLPSLSPSSSPSLLPSDSPSLLHSSTPTSIPSALPSLSPSSNPSQDPYLLGDENSHITFNDIDFGSTNSVKGIKITYANGEVNSSGSVEVKLGDASGTTIAQFTPVGTNTWVDVSNIMLIPFDNTVQLSGVNSLTFTTSETTAAILLISYQLIDLSERYTPFTTIPATEVSTCSGVFASGDIIGAFDNGDYFTYSPIDFGSGANSIKITYAKGTTTGGSFEILKGDHETGEIIGTYSPLSTDSWGTFVTVEIPIKTSYGIDQLTFRGTYPNGEIFLGIMNLKSFQLSPVSAGYICLDTTTRTYTASIQAAAAAQIGANLVSIQCGAQQNAVASLSSSAAGGIWIGGTDTANEGTWLLPDGNAMTYSNWNTGEPNNAGGDEDCIVFDSSSGVWLDGPCGTTGPAIFESTFAIGGLTCNEYVGCQDTVKIVENGIQTSDVRLRNNNLVTQSDTAGPYLNVPGNTIATSADNWNVYNLPIGANDDFVMLAKLKVDGSGSAASFFINDLDNFGFDGSSNQIFTHSNSAFITGFVQSNKGIHHDNLFYFKVERKLGTIKFYINEEEVASTANYNVAISRFFWRPWRADLKIYDWIVSSPSLLDFSSIDQAGYVCLQTDQKTYSECVQAAKSAQAGANLVSIRCSKQQEKVNLLSLGGADWIGANEINTENAWILADGHAMTYTNWNANEPSNAGGNEDCVVIGSDGLWNDGPCDYTATGAVYESPYPIDGLSCEQYAECTTNVALGGTATESSTAYARPASSAIDGNTASNFDSGSVTHTSDETDPWWKVQLAQEYSISRVIVYNRSEGNADKGAEIRLNAFRMTVLLNEVEVFRYDDSAPLANLVTSILVPPKVIGDAVKIQLFGNNRVLSLAEVEVEALCLNWAQVGASMIGKAADDFFGNSMSLSADGRTVAVGAHGNDDNGDMAGQNRVFRLSNGGSWQQIGQDLNGSLSGQQSGSEIALSPDGSTAAIGLPLRDSNGFSKNGAVRIFRFLESSNSWGQIGALIVGQGNDYRLGWTGGMALSEDGNTIALSAWFYSDSTASGVGKGRAYVYRFANGSWTLFGMSSPLLGEQEADSFGYSVALSYDGETLAVGAPKNVNTGNVNSGHARIYRVSSGSWQQLGMNLEGEGDGDMFGYSLSLSSDGNTIAIGGKFNGSSGNAQSGHVRVFRYLSGSWQQLGEDIYGEGAHDKSGDSVALSADGETVVIGANHNDANPKSGNNFGHARVYRYSNGSTWKQIGADMDGDYEQDRFGYVVAISADGGTIAVTSRGADNTNTGYVRVYDLFGNCS</sequence>
<dbReference type="InterPro" id="IPR006585">
    <property type="entry name" value="FTP1"/>
</dbReference>
<dbReference type="GO" id="GO:0046872">
    <property type="term" value="F:metal ion binding"/>
    <property type="evidence" value="ECO:0007669"/>
    <property type="project" value="UniProtKB-KW"/>
</dbReference>
<dbReference type="SMART" id="SM00607">
    <property type="entry name" value="FTP"/>
    <property type="match status" value="1"/>
</dbReference>
<dbReference type="Pfam" id="PF14312">
    <property type="entry name" value="FG-GAP_2"/>
    <property type="match status" value="1"/>
</dbReference>
<dbReference type="SMART" id="SM00606">
    <property type="entry name" value="CBD_IV"/>
    <property type="match status" value="1"/>
</dbReference>
<dbReference type="Proteomes" id="UP001054902">
    <property type="component" value="Unassembled WGS sequence"/>
</dbReference>
<dbReference type="PANTHER" id="PTHR36220">
    <property type="entry name" value="UNNAMED PRODUCT"/>
    <property type="match status" value="1"/>
</dbReference>
<proteinExistence type="predicted"/>
<feature type="region of interest" description="Disordered" evidence="7">
    <location>
        <begin position="48"/>
        <end position="67"/>
    </location>
</feature>
<dbReference type="PROSITE" id="PS50012">
    <property type="entry name" value="RCC1_3"/>
    <property type="match status" value="1"/>
</dbReference>
<evidence type="ECO:0000256" key="4">
    <source>
        <dbReference type="ARBA" id="ARBA00023157"/>
    </source>
</evidence>
<feature type="repeat" description="FG-GAP" evidence="6">
    <location>
        <begin position="1647"/>
        <end position="1706"/>
    </location>
</feature>